<keyword evidence="2 6" id="KW-0645">Protease</keyword>
<protein>
    <recommendedName>
        <fullName evidence="6">Serine protease</fullName>
        <ecNumber evidence="6">3.4.21.-</ecNumber>
    </recommendedName>
</protein>
<evidence type="ECO:0000256" key="2">
    <source>
        <dbReference type="ARBA" id="ARBA00022670"/>
    </source>
</evidence>
<name>A0ABN9YS94_9LACO</name>
<sequence>MNNLKKWGRLGALTLTMLLGVQMTSNYADAYVFDAAKFQKGKVPDTRQAPFSSIVFIVDGETGDSASGVLIAPDTVLTAAHVVLRESDNNADWPRQLINPSSLSIRPAYGGESGATAERYPFGWYYHGQTVSIPGEYFEAALRPGGDAGDNDIALIHLNQPVQGAPTLPLAEFRPQDVNREIVSVIGFPATLGPGRTAEPENRENRMYVDYGTVAAITGRQLLTTNVNWTNGNSGGPMLNSFNQVVGIVSSSNAYGNFATRIDSGLNCWIQERMHEHNQDLAPENSRGRWRQLGNQRVYFDQNGEAAAIVGEENKDNLGVLDLSLPGRSNHSDL</sequence>
<proteinExistence type="inferred from homology"/>
<dbReference type="RefSeq" id="WP_047975220.1">
    <property type="nucleotide sequence ID" value="NZ_CAUZLJ010000005.1"/>
</dbReference>
<dbReference type="Proteomes" id="UP001314200">
    <property type="component" value="Unassembled WGS sequence"/>
</dbReference>
<evidence type="ECO:0000256" key="6">
    <source>
        <dbReference type="RuleBase" id="RU004296"/>
    </source>
</evidence>
<dbReference type="InterPro" id="IPR008256">
    <property type="entry name" value="Peptidase_S1B"/>
</dbReference>
<evidence type="ECO:0000313" key="9">
    <source>
        <dbReference type="Proteomes" id="UP001314200"/>
    </source>
</evidence>
<dbReference type="PROSITE" id="PS50240">
    <property type="entry name" value="TRYPSIN_DOM"/>
    <property type="match status" value="1"/>
</dbReference>
<evidence type="ECO:0000256" key="5">
    <source>
        <dbReference type="ARBA" id="ARBA00022825"/>
    </source>
</evidence>
<accession>A0ABN9YS94</accession>
<feature type="chain" id="PRO_5044980356" description="Serine protease" evidence="6">
    <location>
        <begin position="31"/>
        <end position="334"/>
    </location>
</feature>
<dbReference type="InterPro" id="IPR001254">
    <property type="entry name" value="Trypsin_dom"/>
</dbReference>
<keyword evidence="5 6" id="KW-0720">Serine protease</keyword>
<dbReference type="SUPFAM" id="SSF50494">
    <property type="entry name" value="Trypsin-like serine proteases"/>
    <property type="match status" value="1"/>
</dbReference>
<dbReference type="SMART" id="SM00020">
    <property type="entry name" value="Tryp_SPc"/>
    <property type="match status" value="1"/>
</dbReference>
<dbReference type="Pfam" id="PF13365">
    <property type="entry name" value="Trypsin_2"/>
    <property type="match status" value="1"/>
</dbReference>
<feature type="signal peptide" evidence="6">
    <location>
        <begin position="1"/>
        <end position="30"/>
    </location>
</feature>
<dbReference type="PRINTS" id="PR00839">
    <property type="entry name" value="V8PROTEASE"/>
</dbReference>
<comment type="caution">
    <text evidence="8">The sequence shown here is derived from an EMBL/GenBank/DDBJ whole genome shotgun (WGS) entry which is preliminary data.</text>
</comment>
<evidence type="ECO:0000256" key="4">
    <source>
        <dbReference type="ARBA" id="ARBA00022801"/>
    </source>
</evidence>
<evidence type="ECO:0000256" key="1">
    <source>
        <dbReference type="ARBA" id="ARBA00008764"/>
    </source>
</evidence>
<dbReference type="EC" id="3.4.21.-" evidence="6"/>
<dbReference type="PANTHER" id="PTHR15462">
    <property type="entry name" value="SERINE PROTEASE"/>
    <property type="match status" value="1"/>
</dbReference>
<evidence type="ECO:0000313" key="8">
    <source>
        <dbReference type="EMBL" id="CAK1232664.1"/>
    </source>
</evidence>
<dbReference type="Gene3D" id="2.40.10.10">
    <property type="entry name" value="Trypsin-like serine proteases"/>
    <property type="match status" value="2"/>
</dbReference>
<dbReference type="InterPro" id="IPR043504">
    <property type="entry name" value="Peptidase_S1_PA_chymotrypsin"/>
</dbReference>
<gene>
    <name evidence="8" type="ORF">R82641_BJNNKPBH_00377</name>
</gene>
<feature type="domain" description="Peptidase S1" evidence="7">
    <location>
        <begin position="38"/>
        <end position="275"/>
    </location>
</feature>
<evidence type="ECO:0000259" key="7">
    <source>
        <dbReference type="PROSITE" id="PS50240"/>
    </source>
</evidence>
<dbReference type="PANTHER" id="PTHR15462:SF8">
    <property type="entry name" value="SERINE PROTEASE"/>
    <property type="match status" value="1"/>
</dbReference>
<evidence type="ECO:0000256" key="3">
    <source>
        <dbReference type="ARBA" id="ARBA00022729"/>
    </source>
</evidence>
<dbReference type="EMBL" id="CAUZLY010000003">
    <property type="protein sequence ID" value="CAK1232664.1"/>
    <property type="molecule type" value="Genomic_DNA"/>
</dbReference>
<reference evidence="8 9" key="1">
    <citation type="submission" date="2023-10" db="EMBL/GenBank/DDBJ databases">
        <authorList>
            <person name="Botero Cardona J."/>
        </authorList>
    </citation>
    <scope>NUCLEOTIDE SEQUENCE [LARGE SCALE GENOMIC DNA]</scope>
    <source>
        <strain evidence="8 9">R-82641</strain>
    </source>
</reference>
<dbReference type="InterPro" id="IPR050966">
    <property type="entry name" value="Glutamyl_endopeptidase"/>
</dbReference>
<keyword evidence="4 6" id="KW-0378">Hydrolase</keyword>
<keyword evidence="3 6" id="KW-0732">Signal</keyword>
<keyword evidence="9" id="KW-1185">Reference proteome</keyword>
<dbReference type="InterPro" id="IPR009003">
    <property type="entry name" value="Peptidase_S1_PA"/>
</dbReference>
<organism evidence="8 9">
    <name type="scientific">Fructobacillus cardui</name>
    <dbReference type="NCBI Taxonomy" id="2893170"/>
    <lineage>
        <taxon>Bacteria</taxon>
        <taxon>Bacillati</taxon>
        <taxon>Bacillota</taxon>
        <taxon>Bacilli</taxon>
        <taxon>Lactobacillales</taxon>
        <taxon>Lactobacillaceae</taxon>
        <taxon>Fructobacillus</taxon>
    </lineage>
</organism>
<comment type="similarity">
    <text evidence="1 6">Belongs to the peptidase S1B family.</text>
</comment>